<dbReference type="PANTHER" id="PTHR28664">
    <property type="entry name" value="TIGHT JUNCTION-ASSOCIATED PROTEIN 1"/>
    <property type="match status" value="1"/>
</dbReference>
<organism evidence="7 8">
    <name type="scientific">Hemibagrus guttatus</name>
    <dbReference type="NCBI Taxonomy" id="175788"/>
    <lineage>
        <taxon>Eukaryota</taxon>
        <taxon>Metazoa</taxon>
        <taxon>Chordata</taxon>
        <taxon>Craniata</taxon>
        <taxon>Vertebrata</taxon>
        <taxon>Euteleostomi</taxon>
        <taxon>Actinopterygii</taxon>
        <taxon>Neopterygii</taxon>
        <taxon>Teleostei</taxon>
        <taxon>Ostariophysi</taxon>
        <taxon>Siluriformes</taxon>
        <taxon>Bagridae</taxon>
        <taxon>Hemibagrus</taxon>
    </lineage>
</organism>
<feature type="compositionally biased region" description="Basic and acidic residues" evidence="5">
    <location>
        <begin position="221"/>
        <end position="230"/>
    </location>
</feature>
<dbReference type="GO" id="GO:0016020">
    <property type="term" value="C:membrane"/>
    <property type="evidence" value="ECO:0007669"/>
    <property type="project" value="UniProtKB-SubCell"/>
</dbReference>
<dbReference type="InterPro" id="IPR043441">
    <property type="entry name" value="Tjap1/BEGAIN"/>
</dbReference>
<comment type="caution">
    <text evidence="7">The sequence shown here is derived from an EMBL/GenBank/DDBJ whole genome shotgun (WGS) entry which is preliminary data.</text>
</comment>
<protein>
    <recommendedName>
        <fullName evidence="6">Tight junction-associated protein 1 domain-containing protein</fullName>
    </recommendedName>
</protein>
<feature type="region of interest" description="Disordered" evidence="5">
    <location>
        <begin position="1"/>
        <end position="48"/>
    </location>
</feature>
<dbReference type="AlphaFoldDB" id="A0AAE0RFC1"/>
<keyword evidence="4" id="KW-0175">Coiled coil</keyword>
<keyword evidence="3" id="KW-0472">Membrane</keyword>
<dbReference type="Pfam" id="PF15453">
    <property type="entry name" value="Pilt"/>
    <property type="match status" value="1"/>
</dbReference>
<evidence type="ECO:0000313" key="8">
    <source>
        <dbReference type="Proteomes" id="UP001274896"/>
    </source>
</evidence>
<feature type="coiled-coil region" evidence="4">
    <location>
        <begin position="498"/>
        <end position="617"/>
    </location>
</feature>
<proteinExistence type="predicted"/>
<feature type="compositionally biased region" description="Polar residues" evidence="5">
    <location>
        <begin position="732"/>
        <end position="745"/>
    </location>
</feature>
<feature type="region of interest" description="Disordered" evidence="5">
    <location>
        <begin position="717"/>
        <end position="780"/>
    </location>
</feature>
<feature type="region of interest" description="Disordered" evidence="5">
    <location>
        <begin position="821"/>
        <end position="895"/>
    </location>
</feature>
<feature type="compositionally biased region" description="Basic and acidic residues" evidence="5">
    <location>
        <begin position="18"/>
        <end position="33"/>
    </location>
</feature>
<dbReference type="EMBL" id="JAUCMX010000002">
    <property type="protein sequence ID" value="KAK3553871.1"/>
    <property type="molecule type" value="Genomic_DNA"/>
</dbReference>
<evidence type="ECO:0000259" key="6">
    <source>
        <dbReference type="Pfam" id="PF15453"/>
    </source>
</evidence>
<gene>
    <name evidence="7" type="ORF">QTP70_012708</name>
</gene>
<feature type="region of interest" description="Disordered" evidence="5">
    <location>
        <begin position="921"/>
        <end position="981"/>
    </location>
</feature>
<feature type="compositionally biased region" description="Basic residues" evidence="5">
    <location>
        <begin position="1074"/>
        <end position="1098"/>
    </location>
</feature>
<dbReference type="GO" id="GO:0005802">
    <property type="term" value="C:trans-Golgi network"/>
    <property type="evidence" value="ECO:0007669"/>
    <property type="project" value="TreeGrafter"/>
</dbReference>
<keyword evidence="2" id="KW-0597">Phosphoprotein</keyword>
<feature type="region of interest" description="Disordered" evidence="5">
    <location>
        <begin position="644"/>
        <end position="670"/>
    </location>
</feature>
<keyword evidence="8" id="KW-1185">Reference proteome</keyword>
<evidence type="ECO:0000256" key="4">
    <source>
        <dbReference type="SAM" id="Coils"/>
    </source>
</evidence>
<name>A0AAE0RFC1_9TELE</name>
<feature type="compositionally biased region" description="Pro residues" evidence="5">
    <location>
        <begin position="771"/>
        <end position="780"/>
    </location>
</feature>
<feature type="compositionally biased region" description="Basic and acidic residues" evidence="5">
    <location>
        <begin position="351"/>
        <end position="362"/>
    </location>
</feature>
<feature type="compositionally biased region" description="Low complexity" evidence="5">
    <location>
        <begin position="264"/>
        <end position="273"/>
    </location>
</feature>
<dbReference type="Proteomes" id="UP001274896">
    <property type="component" value="Unassembled WGS sequence"/>
</dbReference>
<evidence type="ECO:0000256" key="3">
    <source>
        <dbReference type="ARBA" id="ARBA00023136"/>
    </source>
</evidence>
<comment type="subcellular location">
    <subcellularLocation>
        <location evidence="1">Membrane</location>
        <topology evidence="1">Peripheral membrane protein</topology>
    </subcellularLocation>
</comment>
<feature type="region of interest" description="Disordered" evidence="5">
    <location>
        <begin position="324"/>
        <end position="442"/>
    </location>
</feature>
<feature type="compositionally biased region" description="Low complexity" evidence="5">
    <location>
        <begin position="839"/>
        <end position="850"/>
    </location>
</feature>
<reference evidence="7" key="1">
    <citation type="submission" date="2023-06" db="EMBL/GenBank/DDBJ databases">
        <title>Male Hemibagrus guttatus genome.</title>
        <authorList>
            <person name="Bian C."/>
        </authorList>
    </citation>
    <scope>NUCLEOTIDE SEQUENCE</scope>
    <source>
        <strain evidence="7">Male_cb2023</strain>
        <tissue evidence="7">Muscle</tissue>
    </source>
</reference>
<dbReference type="GO" id="GO:0007030">
    <property type="term" value="P:Golgi organization"/>
    <property type="evidence" value="ECO:0007669"/>
    <property type="project" value="TreeGrafter"/>
</dbReference>
<feature type="domain" description="Tight junction-associated protein 1" evidence="6">
    <location>
        <begin position="730"/>
        <end position="1112"/>
    </location>
</feature>
<feature type="compositionally biased region" description="Polar residues" evidence="5">
    <location>
        <begin position="960"/>
        <end position="981"/>
    </location>
</feature>
<feature type="compositionally biased region" description="Basic and acidic residues" evidence="5">
    <location>
        <begin position="412"/>
        <end position="422"/>
    </location>
</feature>
<feature type="region of interest" description="Disordered" evidence="5">
    <location>
        <begin position="221"/>
        <end position="274"/>
    </location>
</feature>
<evidence type="ECO:0000256" key="2">
    <source>
        <dbReference type="ARBA" id="ARBA00022553"/>
    </source>
</evidence>
<evidence type="ECO:0000256" key="5">
    <source>
        <dbReference type="SAM" id="MobiDB-lite"/>
    </source>
</evidence>
<feature type="region of interest" description="Disordered" evidence="5">
    <location>
        <begin position="1022"/>
        <end position="1113"/>
    </location>
</feature>
<sequence length="1113" mass="123752">MMTSAAPARKPYRKAPPQHRETRQNQTIFRDDLSGSPTATCDSPAPAQHAPSKVICLQDYSSILQGTQFTSPYPKYSTKYSLEGPDVFSSSWSDSELEVSSLSSLELIVLPPPRIFSHGAVGVPLPPKPNKGMNRFISRSEDLLLKSIEEDRPRWKGSQKSIRCISPAHSNRSGERSLAFKEEAEIFAPRVEQHSLKSVFPTRAPPTKGILKQTQYLRVHAKDSLRKSKSAEILGRSHSHKRKPKSMSLDRERKPGVSAPGLDASTSSASPSSVLPEWKMQLLEEKLKFSQFLDEITYRILSPASLNLLGYNRQTSKGIQAQLSPCQQAEPKKHKGKEQERNQPWGECDTPQDREAMREKTGRSKKRHFSLKKDKLEQESEKWHMGPKMEGAQHKSKGSDYGQIGVSGNSRHSSDTEWDGRNRQGVQQQPPPHQSAQLELRTQPKDTVNKSGLTKALMSTIHKENENIPVSETAFLVLSQFKESVSDADKIKILQQQNEDLRRHLTHTTHKMEAMEEEFESRRHYMQTEMGRTRDDLEKMKDKFRRLQNSYTASQRANQDLEEKLHALLRKVERDKKTMDQEIVELTNKLVDAKNTIDKLEELNERYRQDCNLAVQLLKCNKSHFRNHKFADLPYELQEMVNKHMKSSLPDKTQSPQGAHGQDPDTLSLTPADVVPTSVIARVLEKPEPLVLNSAQSSSSGRPVAEDVFVHVDMTGSQNESAGRENGGPGQTRLSTCTGSEQSHVNGMFRSPDGQSADSGAAPSFEKLNPYPTPPPPHPLYPGRKVIEFSSDDKVKIPKNSPLPNCTYATRQAISLSLVQNEEEAGERQRTVPNSPAVSDGGWRSGTSSSSGGGHVSHPRTPQQSDFTDPLSSQSSPFSSPPQPPSAFASSGSSEEDLLTNWQRMFVEKIAPSSEGTLVNRTSFSSETVKELQRTRSSKSGRGASDRGILRGAYSDGEEGSSTQSWTASRESSLDTDTSSIADLRTKRGEYGATFSQEESEQLLLALDNDDGASGDTMVMAESSPVSAKQQEFAEDCGSVGSPAEERDILPQDFPIISPRVLAGLEDYTEKPPAHHHHSGSTRPQKSPKRMGIHHLHRKDSLTRAQEHGNLLD</sequence>
<dbReference type="PANTHER" id="PTHR28664:SF3">
    <property type="entry name" value="TIGHT JUNCTION-ASSOCIATED PROTEIN 1"/>
    <property type="match status" value="1"/>
</dbReference>
<feature type="compositionally biased region" description="Basic and acidic residues" evidence="5">
    <location>
        <begin position="371"/>
        <end position="384"/>
    </location>
</feature>
<evidence type="ECO:0000313" key="7">
    <source>
        <dbReference type="EMBL" id="KAK3553871.1"/>
    </source>
</evidence>
<evidence type="ECO:0000256" key="1">
    <source>
        <dbReference type="ARBA" id="ARBA00004170"/>
    </source>
</evidence>
<accession>A0AAE0RFC1</accession>
<dbReference type="InterPro" id="IPR043470">
    <property type="entry name" value="Tjap1_dom"/>
</dbReference>
<feature type="compositionally biased region" description="Polar residues" evidence="5">
    <location>
        <begin position="860"/>
        <end position="871"/>
    </location>
</feature>